<dbReference type="EMBL" id="SVNY01000004">
    <property type="protein sequence ID" value="MBE6833716.1"/>
    <property type="molecule type" value="Genomic_DNA"/>
</dbReference>
<proteinExistence type="predicted"/>
<comment type="subcellular location">
    <subcellularLocation>
        <location evidence="1">Cell envelope</location>
    </subcellularLocation>
</comment>
<keyword evidence="2 4" id="KW-0732">Signal</keyword>
<dbReference type="RefSeq" id="WP_326840479.1">
    <property type="nucleotide sequence ID" value="NZ_JBKWRC010000002.1"/>
</dbReference>
<evidence type="ECO:0000256" key="1">
    <source>
        <dbReference type="ARBA" id="ARBA00004196"/>
    </source>
</evidence>
<dbReference type="InterPro" id="IPR050555">
    <property type="entry name" value="Bact_Solute-Bind_Prot2"/>
</dbReference>
<feature type="domain" description="Periplasmic binding protein" evidence="5">
    <location>
        <begin position="57"/>
        <end position="328"/>
    </location>
</feature>
<feature type="signal peptide" evidence="4">
    <location>
        <begin position="1"/>
        <end position="22"/>
    </location>
</feature>
<dbReference type="Pfam" id="PF13407">
    <property type="entry name" value="Peripla_BP_4"/>
    <property type="match status" value="1"/>
</dbReference>
<reference evidence="6" key="1">
    <citation type="submission" date="2019-04" db="EMBL/GenBank/DDBJ databases">
        <title>Evolution of Biomass-Degrading Anaerobic Consortia Revealed by Metagenomics.</title>
        <authorList>
            <person name="Peng X."/>
        </authorList>
    </citation>
    <scope>NUCLEOTIDE SEQUENCE</scope>
    <source>
        <strain evidence="6">SIG551</strain>
    </source>
</reference>
<evidence type="ECO:0000256" key="2">
    <source>
        <dbReference type="ARBA" id="ARBA00022729"/>
    </source>
</evidence>
<dbReference type="InterPro" id="IPR028082">
    <property type="entry name" value="Peripla_BP_I"/>
</dbReference>
<accession>A0A928Q486</accession>
<gene>
    <name evidence="6" type="ORF">E7512_09085</name>
</gene>
<dbReference type="SUPFAM" id="SSF53822">
    <property type="entry name" value="Periplasmic binding protein-like I"/>
    <property type="match status" value="1"/>
</dbReference>
<dbReference type="PANTHER" id="PTHR30036">
    <property type="entry name" value="D-XYLOSE-BINDING PERIPLASMIC PROTEIN"/>
    <property type="match status" value="1"/>
</dbReference>
<dbReference type="AlphaFoldDB" id="A0A928Q486"/>
<feature type="region of interest" description="Disordered" evidence="3">
    <location>
        <begin position="25"/>
        <end position="46"/>
    </location>
</feature>
<dbReference type="PROSITE" id="PS51257">
    <property type="entry name" value="PROKAR_LIPOPROTEIN"/>
    <property type="match status" value="1"/>
</dbReference>
<dbReference type="GO" id="GO:0030246">
    <property type="term" value="F:carbohydrate binding"/>
    <property type="evidence" value="ECO:0007669"/>
    <property type="project" value="TreeGrafter"/>
</dbReference>
<dbReference type="PANTHER" id="PTHR30036:SF1">
    <property type="entry name" value="D-XYLOSE-BINDING PERIPLASMIC PROTEIN"/>
    <property type="match status" value="1"/>
</dbReference>
<evidence type="ECO:0000259" key="5">
    <source>
        <dbReference type="Pfam" id="PF13407"/>
    </source>
</evidence>
<sequence>MKTKKRLSLLLAAALTMTTALTGCGGSQQTTSSAAPAPASSTPAASGAAGFSADATIGVALPWLGTQNWKEADEMFRAQLEAAGFKAIVQHADNKVPQQQQQIESMIQNGAKVIVVGPVDGSQLGAVLEEAKAAGISVIGYDRLIENTTGIDGVVQFGSIKTGELQGQALLDGLAAQKGKGPYNIELFGGGPADPNAPNFFKGAMKVLQPKIDDGTLVVVSGQTDFTQCATMDWDNSKAQSRMDSLLSGFYSNKEIDGVLSPNDGIARAIITASEQAGQKIPVVSGLDAENESVEWIWSGKQYSTVAKPTDVLVGKTIEIIKSLQAGKGMPAPDSTVNNGKKDVGVYELAPIVVTKENAKEVFAKDPGRLALLK</sequence>
<evidence type="ECO:0000313" key="7">
    <source>
        <dbReference type="Proteomes" id="UP000754750"/>
    </source>
</evidence>
<protein>
    <submittedName>
        <fullName evidence="6">Sugar ABC transporter substrate-binding protein</fullName>
    </submittedName>
</protein>
<evidence type="ECO:0000256" key="4">
    <source>
        <dbReference type="SAM" id="SignalP"/>
    </source>
</evidence>
<comment type="caution">
    <text evidence="6">The sequence shown here is derived from an EMBL/GenBank/DDBJ whole genome shotgun (WGS) entry which is preliminary data.</text>
</comment>
<dbReference type="CDD" id="cd19994">
    <property type="entry name" value="PBP1_ChvE"/>
    <property type="match status" value="1"/>
</dbReference>
<organism evidence="6 7">
    <name type="scientific">Faecalispora sporosphaeroides</name>
    <dbReference type="NCBI Taxonomy" id="1549"/>
    <lineage>
        <taxon>Bacteria</taxon>
        <taxon>Bacillati</taxon>
        <taxon>Bacillota</taxon>
        <taxon>Clostridia</taxon>
        <taxon>Eubacteriales</taxon>
        <taxon>Oscillospiraceae</taxon>
        <taxon>Faecalispora</taxon>
    </lineage>
</organism>
<dbReference type="GO" id="GO:0030288">
    <property type="term" value="C:outer membrane-bounded periplasmic space"/>
    <property type="evidence" value="ECO:0007669"/>
    <property type="project" value="TreeGrafter"/>
</dbReference>
<dbReference type="InterPro" id="IPR025997">
    <property type="entry name" value="SBP_2_dom"/>
</dbReference>
<name>A0A928Q486_9FIRM</name>
<dbReference type="Proteomes" id="UP000754750">
    <property type="component" value="Unassembled WGS sequence"/>
</dbReference>
<evidence type="ECO:0000313" key="6">
    <source>
        <dbReference type="EMBL" id="MBE6833716.1"/>
    </source>
</evidence>
<dbReference type="Gene3D" id="3.40.50.2300">
    <property type="match status" value="2"/>
</dbReference>
<feature type="chain" id="PRO_5038722692" evidence="4">
    <location>
        <begin position="23"/>
        <end position="374"/>
    </location>
</feature>
<evidence type="ECO:0000256" key="3">
    <source>
        <dbReference type="SAM" id="MobiDB-lite"/>
    </source>
</evidence>